<dbReference type="InterPro" id="IPR042099">
    <property type="entry name" value="ANL_N_sf"/>
</dbReference>
<evidence type="ECO:0000256" key="1">
    <source>
        <dbReference type="ARBA" id="ARBA00022450"/>
    </source>
</evidence>
<evidence type="ECO:0000313" key="5">
    <source>
        <dbReference type="EMBL" id="EPT05620.1"/>
    </source>
</evidence>
<keyword evidence="2" id="KW-0597">Phosphoprotein</keyword>
<dbReference type="OrthoDB" id="429813at2759"/>
<dbReference type="PANTHER" id="PTHR43439:SF2">
    <property type="entry name" value="ENZYME, PUTATIVE (JCVI)-RELATED"/>
    <property type="match status" value="1"/>
</dbReference>
<dbReference type="EMBL" id="KE504123">
    <property type="protein sequence ID" value="EPT05620.1"/>
    <property type="molecule type" value="Genomic_DNA"/>
</dbReference>
<dbReference type="InParanoid" id="S8G5Z0"/>
<dbReference type="Proteomes" id="UP000015241">
    <property type="component" value="Unassembled WGS sequence"/>
</dbReference>
<organism evidence="5 6">
    <name type="scientific">Fomitopsis schrenkii</name>
    <name type="common">Brown rot fungus</name>
    <dbReference type="NCBI Taxonomy" id="2126942"/>
    <lineage>
        <taxon>Eukaryota</taxon>
        <taxon>Fungi</taxon>
        <taxon>Dikarya</taxon>
        <taxon>Basidiomycota</taxon>
        <taxon>Agaricomycotina</taxon>
        <taxon>Agaricomycetes</taxon>
        <taxon>Polyporales</taxon>
        <taxon>Fomitopsis</taxon>
    </lineage>
</organism>
<dbReference type="Pfam" id="PF07993">
    <property type="entry name" value="NAD_binding_4"/>
    <property type="match status" value="2"/>
</dbReference>
<dbReference type="SUPFAM" id="SSF56801">
    <property type="entry name" value="Acetyl-CoA synthetase-like"/>
    <property type="match status" value="2"/>
</dbReference>
<protein>
    <recommendedName>
        <fullName evidence="7">Acetyl-CoA synthetase-like protein</fullName>
    </recommendedName>
</protein>
<dbReference type="SUPFAM" id="SSF51735">
    <property type="entry name" value="NAD(P)-binding Rossmann-fold domains"/>
    <property type="match status" value="2"/>
</dbReference>
<feature type="domain" description="Thioester reductase (TE)" evidence="4">
    <location>
        <begin position="1875"/>
        <end position="2115"/>
    </location>
</feature>
<keyword evidence="6" id="KW-1185">Reference proteome</keyword>
<dbReference type="Pfam" id="PF00501">
    <property type="entry name" value="AMP-binding"/>
    <property type="match status" value="2"/>
</dbReference>
<proteinExistence type="predicted"/>
<sequence>MSSLPGPQLRTPSSATFKSPPLDGSLFLPELCDWHGKHSPGHEFLVYAEEGGAVQSIKWSIASRAIRRGAQLIGKRIGKSTCENTVVAILSSSDSIPYATTILSIMRADCVAFPISTRNSAAAVAHLIKKTGVSHILVGREQAMQDLIHHSLEALMTQHEDAPTVALSTMPTFEELYLEEEPSTSEDIPAGPRSPDTPSLILHSSGSTAFPKPITFTLGCMLQIVRAPCYGDRDLVGQVMSLHGNPMYHGMGFLLTAFAITSGVCIGLPAPTQPPPNLTAELAIHGAMATRARMIVAVPSMVENWSRNSDYVQWLSQCECVMFSGGPLDKGVGDYLTSCGVPLAIEYGLTECGALSIFLPGESLLPPDIIGAGWEFFSFAKHINIRLQPCGSNNYECIVLENDYLRPNIVNTKVDGTAGYATSDVLEQHPSKKGYWRVLGRTDDQIMHSTGEKTNPGPLESMMSQDPHIAAAVVFGRGRPQAGILVEPKSDYAFNPIGERELAEFRNKLWPTVQKLNAYAPQHSRIFKEMILVAKPTKPFSYTAKGTVRRGIVLEEYKEEIDALYSAVEVSTQVNTPHPRQWRNCEATGFVRSCVAEIIGHQVPDDADLFQHGCDRPVSFPTYIRNVLLRSIRKSSKANIHAMPETFVYDNPSISGLGSYISAFVLETNTNGFEQSATRSPATRFDAMRAMVAKYTTEFQEFRSSDTSGSPDMSDVVLVTGTTGSLGCHLLVQLASTTEIRRVYALNRPPRDGKTIRQRQESALRARGLDAAILDHDRVVLLEGSLAQPGFGLPDTIYNEMHASVTHIIHNAWPVDFAITLDSFEPLIQGVRALIDFALTAPAHARPPNIQYVSSVGVVQNVPPDIPCAEKPVEAERVAPTGYAESKWVSEEILYSAAARTPLHTLVVRLGQVCGGPDGAWNSREWFPSMVQSAPVLGCFPDDTRDVDWVPADIAAAAILDFRKCSGSTHTVHLAHPRPVSWRSVATFVSGQFSVPFVPYSEWLAKLEEYNSQYELRVSGATPLDDLPHDLHALRLMSFYRGMADRVDSGPMALGMVNLEMKKALKASPTLADPELQRLQIQAAQMWLAYWLRMGGDSTSPDSKALATIACSHPHGHTLYSRCEFSPNTPSAQEMELNDDTVRACSQPHQLHTRTRSSAADGALPNDHQPYPYILSVTRPTYSVSMHPLPVPPLLQGLQCATFTSPPLDGSLSLLELCDWHGQISPDHTLFVYAEDDGRIRNVRWSEGSRAIRCAAQLVRQRIGRKEGGGDIPVVAILSSSDAIPFVTTILGVIRANCVAFPISPRNSPAAVAHLLDKVGARHILVGREQAMQDLVAQSLEVSKSQYGTVVEAGLSSMLTFADLYSSGEAIGPEDVPYERQESDVPALIMHSSGTTAFPKPIHITLRRLLQIARAPCYGECDLADKILSLHTSPMYHAMGVYLTSFAITSGVCIGLPAPKDPVPLLTADSAMRGIMAVQPDYIVAVPSIVEAWSRNSDYIKWLKRCHGVLFGGGPLDKDVGDYLASCGVRLCIEYGRGPSVSNLVMPEALIICPVADMTGADWQYFRYARHPSVLLEPAGNGQYEAVILVRYTKKGYFRIIGRADDQIMHSTGEKTNPGPLEGMMKKDPHVAVSIIFGRSRFQAGILVEPKAEYAFDPVDEIKLAEFRNTIWPTVQKMNAYAPQHSRLFKEMILAARPNKPFTFTEKHNVRRGAVLKDYEEEINALYAAVDASMQVNIPYPTQWRVYEATEFARSCVHEIMGCKLSDDDDIFQHGCDSLQATYIRNALLRAIGKSSTINIRGIPESFVYESRTILRLGAFCSAVVLDSKADSSSTSESRIEAMHAMVTKHTKNFPVFSPNDARPTVSDAGDVVLVTGTTGSLGCHLLIQLVSRAEVKRIYALNRPFRGDKTIRQRQEASLLARGLDAKVLDSALLVLLEGNLVQPMFGLPEDVYNEMHRSVTHVIHNAWPIDFALRLASFEPQILGVRALVDFALTAPLHSKPPRIQYISSVGVFQNVPPEAHCVETPAEAKGVALTGYAESKWVSEEILFSAAAQTPLLPLVARLGQVCGGPEGAWNFHEWFPSMVQSAHTLGCFPDDSRDVDWIPADLAAGAILDFCKYPGPAHIVHLTHPRPVSWRSVAASIAEEFSVPLVPYSEWFAKLEEHCTQSGLRLAVAPLPDDVLRGQHALRLMPFYRNVAERVNSASHALGMVKLDLTEALKASPTLADPDLRQLRVQDAQRWIAYWRKTGMFS</sequence>
<gene>
    <name evidence="5" type="ORF">FOMPIDRAFT_1155443</name>
</gene>
<evidence type="ECO:0000259" key="4">
    <source>
        <dbReference type="Pfam" id="PF07993"/>
    </source>
</evidence>
<reference evidence="5 6" key="1">
    <citation type="journal article" date="2012" name="Science">
        <title>The Paleozoic origin of enzymatic lignin decomposition reconstructed from 31 fungal genomes.</title>
        <authorList>
            <person name="Floudas D."/>
            <person name="Binder M."/>
            <person name="Riley R."/>
            <person name="Barry K."/>
            <person name="Blanchette R.A."/>
            <person name="Henrissat B."/>
            <person name="Martinez A.T."/>
            <person name="Otillar R."/>
            <person name="Spatafora J.W."/>
            <person name="Yadav J.S."/>
            <person name="Aerts A."/>
            <person name="Benoit I."/>
            <person name="Boyd A."/>
            <person name="Carlson A."/>
            <person name="Copeland A."/>
            <person name="Coutinho P.M."/>
            <person name="de Vries R.P."/>
            <person name="Ferreira P."/>
            <person name="Findley K."/>
            <person name="Foster B."/>
            <person name="Gaskell J."/>
            <person name="Glotzer D."/>
            <person name="Gorecki P."/>
            <person name="Heitman J."/>
            <person name="Hesse C."/>
            <person name="Hori C."/>
            <person name="Igarashi K."/>
            <person name="Jurgens J.A."/>
            <person name="Kallen N."/>
            <person name="Kersten P."/>
            <person name="Kohler A."/>
            <person name="Kuees U."/>
            <person name="Kumar T.K.A."/>
            <person name="Kuo A."/>
            <person name="LaButti K."/>
            <person name="Larrondo L.F."/>
            <person name="Lindquist E."/>
            <person name="Ling A."/>
            <person name="Lombard V."/>
            <person name="Lucas S."/>
            <person name="Lundell T."/>
            <person name="Martin R."/>
            <person name="McLaughlin D.J."/>
            <person name="Morgenstern I."/>
            <person name="Morin E."/>
            <person name="Murat C."/>
            <person name="Nagy L.G."/>
            <person name="Nolan M."/>
            <person name="Ohm R.A."/>
            <person name="Patyshakuliyeva A."/>
            <person name="Rokas A."/>
            <person name="Ruiz-Duenas F.J."/>
            <person name="Sabat G."/>
            <person name="Salamov A."/>
            <person name="Samejima M."/>
            <person name="Schmutz J."/>
            <person name="Slot J.C."/>
            <person name="St John F."/>
            <person name="Stenlid J."/>
            <person name="Sun H."/>
            <person name="Sun S."/>
            <person name="Syed K."/>
            <person name="Tsang A."/>
            <person name="Wiebenga A."/>
            <person name="Young D."/>
            <person name="Pisabarro A."/>
            <person name="Eastwood D.C."/>
            <person name="Martin F."/>
            <person name="Cullen D."/>
            <person name="Grigoriev I.V."/>
            <person name="Hibbett D.S."/>
        </authorList>
    </citation>
    <scope>NUCLEOTIDE SEQUENCE</scope>
    <source>
        <strain evidence="6">FP-58527</strain>
    </source>
</reference>
<feature type="domain" description="AMP-dependent synthetase/ligase" evidence="3">
    <location>
        <begin position="36"/>
        <end position="358"/>
    </location>
</feature>
<evidence type="ECO:0008006" key="7">
    <source>
        <dbReference type="Google" id="ProtNLM"/>
    </source>
</evidence>
<evidence type="ECO:0000313" key="6">
    <source>
        <dbReference type="Proteomes" id="UP000015241"/>
    </source>
</evidence>
<dbReference type="InterPro" id="IPR051414">
    <property type="entry name" value="Adenylate-forming_Reductase"/>
</dbReference>
<feature type="domain" description="Thioester reductase (TE)" evidence="4">
    <location>
        <begin position="719"/>
        <end position="959"/>
    </location>
</feature>
<feature type="domain" description="AMP-dependent synthetase/ligase" evidence="3">
    <location>
        <begin position="1223"/>
        <end position="1536"/>
    </location>
</feature>
<dbReference type="HOGENOM" id="CLU_230606_0_0_1"/>
<evidence type="ECO:0000259" key="3">
    <source>
        <dbReference type="Pfam" id="PF00501"/>
    </source>
</evidence>
<keyword evidence="1" id="KW-0596">Phosphopantetheine</keyword>
<dbReference type="InterPro" id="IPR013120">
    <property type="entry name" value="FAR_NAD-bd"/>
</dbReference>
<accession>S8G5Z0</accession>
<dbReference type="InterPro" id="IPR036291">
    <property type="entry name" value="NAD(P)-bd_dom_sf"/>
</dbReference>
<dbReference type="STRING" id="743788.S8G5Z0"/>
<dbReference type="Pfam" id="PF23562">
    <property type="entry name" value="AMP-binding_C_3"/>
    <property type="match status" value="2"/>
</dbReference>
<dbReference type="InterPro" id="IPR000873">
    <property type="entry name" value="AMP-dep_synth/lig_dom"/>
</dbReference>
<dbReference type="Gene3D" id="3.40.50.12780">
    <property type="entry name" value="N-terminal domain of ligase-like"/>
    <property type="match status" value="2"/>
</dbReference>
<dbReference type="eggNOG" id="KOG1178">
    <property type="taxonomic scope" value="Eukaryota"/>
</dbReference>
<dbReference type="PANTHER" id="PTHR43439">
    <property type="entry name" value="PHENYLACETATE-COENZYME A LIGASE"/>
    <property type="match status" value="1"/>
</dbReference>
<name>S8G5Z0_FOMSC</name>
<evidence type="ECO:0000256" key="2">
    <source>
        <dbReference type="ARBA" id="ARBA00022553"/>
    </source>
</evidence>
<dbReference type="Gene3D" id="3.40.50.720">
    <property type="entry name" value="NAD(P)-binding Rossmann-like Domain"/>
    <property type="match status" value="2"/>
</dbReference>